<dbReference type="FunCoup" id="A0A140LAN2">
    <property type="interactions" value="82"/>
</dbReference>
<dbReference type="GO" id="GO:0005886">
    <property type="term" value="C:plasma membrane"/>
    <property type="evidence" value="ECO:0007669"/>
    <property type="project" value="UniProtKB-SubCell"/>
</dbReference>
<evidence type="ECO:0000256" key="7">
    <source>
        <dbReference type="ARBA" id="ARBA00023136"/>
    </source>
</evidence>
<comment type="caution">
    <text evidence="14">The sequence shown here is derived from an EMBL/GenBank/DDBJ whole genome shotgun (WGS) entry which is preliminary data.</text>
</comment>
<dbReference type="InterPro" id="IPR006182">
    <property type="entry name" value="FliF_N_dom"/>
</dbReference>
<gene>
    <name evidence="14" type="primary">fliF</name>
    <name evidence="14" type="ORF">AN618_09770</name>
</gene>
<accession>A0A140LAN2</accession>
<dbReference type="GO" id="GO:0071973">
    <property type="term" value="P:bacterial-type flagellum-dependent cell motility"/>
    <property type="evidence" value="ECO:0007669"/>
    <property type="project" value="InterPro"/>
</dbReference>
<dbReference type="GO" id="GO:0003774">
    <property type="term" value="F:cytoskeletal motor activity"/>
    <property type="evidence" value="ECO:0007669"/>
    <property type="project" value="InterPro"/>
</dbReference>
<reference evidence="14 15" key="1">
    <citation type="submission" date="2015-12" db="EMBL/GenBank/DDBJ databases">
        <title>Draft genome sequnece of Fervidicola ferrireducens strain Y170.</title>
        <authorList>
            <person name="Patel B.K."/>
        </authorList>
    </citation>
    <scope>NUCLEOTIDE SEQUENCE [LARGE SCALE GENOMIC DNA]</scope>
    <source>
        <strain evidence="14 15">Y170</strain>
    </source>
</reference>
<dbReference type="InParanoid" id="A0A140LAN2"/>
<keyword evidence="6 11" id="KW-1133">Transmembrane helix</keyword>
<evidence type="ECO:0000256" key="4">
    <source>
        <dbReference type="ARBA" id="ARBA00022475"/>
    </source>
</evidence>
<keyword evidence="15" id="KW-1185">Reference proteome</keyword>
<dbReference type="Pfam" id="PF08345">
    <property type="entry name" value="YscJ_FliF_C"/>
    <property type="match status" value="1"/>
</dbReference>
<evidence type="ECO:0000256" key="1">
    <source>
        <dbReference type="ARBA" id="ARBA00004117"/>
    </source>
</evidence>
<dbReference type="PANTHER" id="PTHR30046:SF0">
    <property type="entry name" value="FLAGELLAR M-RING PROTEIN"/>
    <property type="match status" value="1"/>
</dbReference>
<dbReference type="InterPro" id="IPR013556">
    <property type="entry name" value="Flag_M-ring_C"/>
</dbReference>
<dbReference type="PATRIC" id="fig|520764.3.peg.1014"/>
<evidence type="ECO:0000256" key="5">
    <source>
        <dbReference type="ARBA" id="ARBA00022692"/>
    </source>
</evidence>
<evidence type="ECO:0000259" key="13">
    <source>
        <dbReference type="Pfam" id="PF08345"/>
    </source>
</evidence>
<keyword evidence="4" id="KW-1003">Cell membrane</keyword>
<evidence type="ECO:0000256" key="6">
    <source>
        <dbReference type="ARBA" id="ARBA00022989"/>
    </source>
</evidence>
<evidence type="ECO:0000313" key="15">
    <source>
        <dbReference type="Proteomes" id="UP000070427"/>
    </source>
</evidence>
<evidence type="ECO:0000256" key="10">
    <source>
        <dbReference type="SAM" id="Coils"/>
    </source>
</evidence>
<evidence type="ECO:0000256" key="8">
    <source>
        <dbReference type="ARBA" id="ARBA00023143"/>
    </source>
</evidence>
<dbReference type="RefSeq" id="WP_066352752.1">
    <property type="nucleotide sequence ID" value="NZ_LOED01000009.1"/>
</dbReference>
<evidence type="ECO:0000313" key="14">
    <source>
        <dbReference type="EMBL" id="KXG77607.1"/>
    </source>
</evidence>
<feature type="transmembrane region" description="Helical" evidence="11">
    <location>
        <begin position="434"/>
        <end position="451"/>
    </location>
</feature>
<keyword evidence="7 11" id="KW-0472">Membrane</keyword>
<organism evidence="14 15">
    <name type="scientific">Fervidicola ferrireducens</name>
    <dbReference type="NCBI Taxonomy" id="520764"/>
    <lineage>
        <taxon>Bacteria</taxon>
        <taxon>Bacillati</taxon>
        <taxon>Bacillota</taxon>
        <taxon>Clostridia</taxon>
        <taxon>Thermosediminibacterales</taxon>
        <taxon>Thermosediminibacteraceae</taxon>
        <taxon>Fervidicola</taxon>
    </lineage>
</organism>
<comment type="similarity">
    <text evidence="3 9">Belongs to the FliF family.</text>
</comment>
<feature type="domain" description="Flagellar M-ring C-terminal" evidence="13">
    <location>
        <begin position="258"/>
        <end position="410"/>
    </location>
</feature>
<keyword evidence="14" id="KW-0282">Flagellum</keyword>
<name>A0A140LAN2_9FIRM</name>
<evidence type="ECO:0000259" key="12">
    <source>
        <dbReference type="Pfam" id="PF01514"/>
    </source>
</evidence>
<sequence>MEFINSLRQKLKEFWESKSKAQKIRLGLSAALVVLVVAILGYFMTRPNYVILYSNLDEKDAGEIVKKLDDMKIPYKLTDGGRTILTDAKDVYKVRLELAREGLPKGGQIGFSDIFGKTRLGTTEWEKQIQYTQALQGELARTIEEMEQVETARVHIVQPQKSLFIEPNAQREPSAAVFLKLKPGKELTEEETRGIINLIAHSVEGLKPENITIVDEYGRILSNIPLSEEENTKEIVNARLAIQENFQKQLQSSVQSLLEQIFGPGNVAVRVNVQLDFDKKTVENRTFAPPNPELNEGLLRSVQELREYFSGQGNVPQGEPGAGSNVGTYQQQNAEGTSDYQKSEVIRNYELNESKENIAVAPGAVKKLTVSVVINRELTDDEKDRIVALVGNAVGYDIQRDQITVEGMAFDTQLADMLSRQLSEEARSRQRQRVIIIVTGLAFAAILAVVYRNLMRRKLQMEEEKLAQKLAEAQQAASVEIDEKEELFKNIERLARQRPEEVAKIIRNWLNEE</sequence>
<dbReference type="Proteomes" id="UP000070427">
    <property type="component" value="Unassembled WGS sequence"/>
</dbReference>
<feature type="coiled-coil region" evidence="10">
    <location>
        <begin position="452"/>
        <end position="487"/>
    </location>
</feature>
<dbReference type="STRING" id="520764.AN618_09770"/>
<dbReference type="EMBL" id="LOED01000009">
    <property type="protein sequence ID" value="KXG77607.1"/>
    <property type="molecule type" value="Genomic_DNA"/>
</dbReference>
<keyword evidence="10" id="KW-0175">Coiled coil</keyword>
<dbReference type="GO" id="GO:0009431">
    <property type="term" value="C:bacterial-type flagellum basal body, MS ring"/>
    <property type="evidence" value="ECO:0007669"/>
    <property type="project" value="InterPro"/>
</dbReference>
<dbReference type="NCBIfam" id="TIGR00206">
    <property type="entry name" value="fliF"/>
    <property type="match status" value="1"/>
</dbReference>
<dbReference type="Pfam" id="PF01514">
    <property type="entry name" value="YscJ_FliF"/>
    <property type="match status" value="1"/>
</dbReference>
<dbReference type="OrthoDB" id="9807026at2"/>
<comment type="function">
    <text evidence="9">The M ring may be actively involved in energy transduction.</text>
</comment>
<dbReference type="InterPro" id="IPR043427">
    <property type="entry name" value="YscJ/FliF"/>
</dbReference>
<keyword evidence="5 11" id="KW-0812">Transmembrane</keyword>
<evidence type="ECO:0000256" key="9">
    <source>
        <dbReference type="PIRNR" id="PIRNR004862"/>
    </source>
</evidence>
<proteinExistence type="inferred from homology"/>
<keyword evidence="8 9" id="KW-0975">Bacterial flagellum</keyword>
<keyword evidence="14" id="KW-0969">Cilium</keyword>
<evidence type="ECO:0000256" key="3">
    <source>
        <dbReference type="ARBA" id="ARBA00007971"/>
    </source>
</evidence>
<protein>
    <recommendedName>
        <fullName evidence="9">Flagellar M-ring protein</fullName>
    </recommendedName>
</protein>
<feature type="transmembrane region" description="Helical" evidence="11">
    <location>
        <begin position="26"/>
        <end position="44"/>
    </location>
</feature>
<dbReference type="PIRSF" id="PIRSF004862">
    <property type="entry name" value="FliF"/>
    <property type="match status" value="1"/>
</dbReference>
<keyword evidence="14" id="KW-0966">Cell projection</keyword>
<dbReference type="Gene3D" id="3.30.300.30">
    <property type="match status" value="1"/>
</dbReference>
<feature type="domain" description="Flagellar M-ring N-terminal" evidence="12">
    <location>
        <begin position="45"/>
        <end position="222"/>
    </location>
</feature>
<dbReference type="PRINTS" id="PR01009">
    <property type="entry name" value="FLGMRINGFLIF"/>
</dbReference>
<dbReference type="InterPro" id="IPR000067">
    <property type="entry name" value="FlgMring_FliF"/>
</dbReference>
<dbReference type="PANTHER" id="PTHR30046">
    <property type="entry name" value="FLAGELLAR M-RING PROTEIN"/>
    <property type="match status" value="1"/>
</dbReference>
<evidence type="ECO:0000256" key="2">
    <source>
        <dbReference type="ARBA" id="ARBA00004651"/>
    </source>
</evidence>
<evidence type="ECO:0000256" key="11">
    <source>
        <dbReference type="SAM" id="Phobius"/>
    </source>
</evidence>
<comment type="subcellular location">
    <subcellularLocation>
        <location evidence="1 9">Bacterial flagellum basal body</location>
    </subcellularLocation>
    <subcellularLocation>
        <location evidence="2">Cell membrane</location>
        <topology evidence="2">Multi-pass membrane protein</topology>
    </subcellularLocation>
</comment>
<dbReference type="AlphaFoldDB" id="A0A140LAN2"/>
<dbReference type="InterPro" id="IPR045851">
    <property type="entry name" value="AMP-bd_C_sf"/>
</dbReference>